<sequence length="247" mass="26715">MVDDDGERLDWGNDDDEPQNGSEQYTGYSPRQSTGGYTGAPEDAEDAISLGGDDEDEREFYANHSSEQAPGTHLTKQSSFASHPGRRDGQRLSATTPSRTPSRAKNSESPSRDSRPPNSASSTGKLPPAPLIHGLPPKPVLVPPLFEQPTEPGILASAMLHNKPRKSNGTVKGVPAPDGGDPLPPDWEIRYPRGGGKDVYYFNLKTEESTWTRPRLQVTSGRSSPTKIRENGSAQLSGRRSPDVQDS</sequence>
<dbReference type="AlphaFoldDB" id="A0A5C3PI51"/>
<feature type="compositionally biased region" description="Acidic residues" evidence="1">
    <location>
        <begin position="1"/>
        <end position="18"/>
    </location>
</feature>
<dbReference type="Gene3D" id="2.20.70.10">
    <property type="match status" value="1"/>
</dbReference>
<evidence type="ECO:0000256" key="1">
    <source>
        <dbReference type="SAM" id="MobiDB-lite"/>
    </source>
</evidence>
<feature type="compositionally biased region" description="Polar residues" evidence="1">
    <location>
        <begin position="63"/>
        <end position="81"/>
    </location>
</feature>
<gene>
    <name evidence="3" type="ORF">K466DRAFT_487200</name>
</gene>
<feature type="compositionally biased region" description="Polar residues" evidence="1">
    <location>
        <begin position="211"/>
        <end position="238"/>
    </location>
</feature>
<evidence type="ECO:0000313" key="3">
    <source>
        <dbReference type="EMBL" id="TFK89246.1"/>
    </source>
</evidence>
<dbReference type="STRING" id="1314778.A0A5C3PI51"/>
<dbReference type="SMART" id="SM00456">
    <property type="entry name" value="WW"/>
    <property type="match status" value="1"/>
</dbReference>
<accession>A0A5C3PI51</accession>
<dbReference type="InParanoid" id="A0A5C3PI51"/>
<dbReference type="InterPro" id="IPR036020">
    <property type="entry name" value="WW_dom_sf"/>
</dbReference>
<feature type="compositionally biased region" description="Polar residues" evidence="1">
    <location>
        <begin position="19"/>
        <end position="35"/>
    </location>
</feature>
<name>A0A5C3PI51_9APHY</name>
<feature type="domain" description="WW" evidence="2">
    <location>
        <begin position="181"/>
        <end position="216"/>
    </location>
</feature>
<dbReference type="SUPFAM" id="SSF51045">
    <property type="entry name" value="WW domain"/>
    <property type="match status" value="1"/>
</dbReference>
<reference evidence="3 4" key="1">
    <citation type="journal article" date="2019" name="Nat. Ecol. Evol.">
        <title>Megaphylogeny resolves global patterns of mushroom evolution.</title>
        <authorList>
            <person name="Varga T."/>
            <person name="Krizsan K."/>
            <person name="Foldi C."/>
            <person name="Dima B."/>
            <person name="Sanchez-Garcia M."/>
            <person name="Sanchez-Ramirez S."/>
            <person name="Szollosi G.J."/>
            <person name="Szarkandi J.G."/>
            <person name="Papp V."/>
            <person name="Albert L."/>
            <person name="Andreopoulos W."/>
            <person name="Angelini C."/>
            <person name="Antonin V."/>
            <person name="Barry K.W."/>
            <person name="Bougher N.L."/>
            <person name="Buchanan P."/>
            <person name="Buyck B."/>
            <person name="Bense V."/>
            <person name="Catcheside P."/>
            <person name="Chovatia M."/>
            <person name="Cooper J."/>
            <person name="Damon W."/>
            <person name="Desjardin D."/>
            <person name="Finy P."/>
            <person name="Geml J."/>
            <person name="Haridas S."/>
            <person name="Hughes K."/>
            <person name="Justo A."/>
            <person name="Karasinski D."/>
            <person name="Kautmanova I."/>
            <person name="Kiss B."/>
            <person name="Kocsube S."/>
            <person name="Kotiranta H."/>
            <person name="LaButti K.M."/>
            <person name="Lechner B.E."/>
            <person name="Liimatainen K."/>
            <person name="Lipzen A."/>
            <person name="Lukacs Z."/>
            <person name="Mihaltcheva S."/>
            <person name="Morgado L.N."/>
            <person name="Niskanen T."/>
            <person name="Noordeloos M.E."/>
            <person name="Ohm R.A."/>
            <person name="Ortiz-Santana B."/>
            <person name="Ovrebo C."/>
            <person name="Racz N."/>
            <person name="Riley R."/>
            <person name="Savchenko A."/>
            <person name="Shiryaev A."/>
            <person name="Soop K."/>
            <person name="Spirin V."/>
            <person name="Szebenyi C."/>
            <person name="Tomsovsky M."/>
            <person name="Tulloss R.E."/>
            <person name="Uehling J."/>
            <person name="Grigoriev I.V."/>
            <person name="Vagvolgyi C."/>
            <person name="Papp T."/>
            <person name="Martin F.M."/>
            <person name="Miettinen O."/>
            <person name="Hibbett D.S."/>
            <person name="Nagy L.G."/>
        </authorList>
    </citation>
    <scope>NUCLEOTIDE SEQUENCE [LARGE SCALE GENOMIC DNA]</scope>
    <source>
        <strain evidence="3 4">HHB13444</strain>
    </source>
</reference>
<feature type="region of interest" description="Disordered" evidence="1">
    <location>
        <begin position="210"/>
        <end position="247"/>
    </location>
</feature>
<feature type="compositionally biased region" description="Acidic residues" evidence="1">
    <location>
        <begin position="42"/>
        <end position="58"/>
    </location>
</feature>
<dbReference type="EMBL" id="ML211082">
    <property type="protein sequence ID" value="TFK89246.1"/>
    <property type="molecule type" value="Genomic_DNA"/>
</dbReference>
<dbReference type="PROSITE" id="PS50020">
    <property type="entry name" value="WW_DOMAIN_2"/>
    <property type="match status" value="1"/>
</dbReference>
<feature type="region of interest" description="Disordered" evidence="1">
    <location>
        <begin position="1"/>
        <end position="186"/>
    </location>
</feature>
<protein>
    <recommendedName>
        <fullName evidence="2">WW domain-containing protein</fullName>
    </recommendedName>
</protein>
<dbReference type="CDD" id="cd00201">
    <property type="entry name" value="WW"/>
    <property type="match status" value="1"/>
</dbReference>
<evidence type="ECO:0000259" key="2">
    <source>
        <dbReference type="PROSITE" id="PS50020"/>
    </source>
</evidence>
<evidence type="ECO:0000313" key="4">
    <source>
        <dbReference type="Proteomes" id="UP000308197"/>
    </source>
</evidence>
<dbReference type="Proteomes" id="UP000308197">
    <property type="component" value="Unassembled WGS sequence"/>
</dbReference>
<organism evidence="3 4">
    <name type="scientific">Polyporus arcularius HHB13444</name>
    <dbReference type="NCBI Taxonomy" id="1314778"/>
    <lineage>
        <taxon>Eukaryota</taxon>
        <taxon>Fungi</taxon>
        <taxon>Dikarya</taxon>
        <taxon>Basidiomycota</taxon>
        <taxon>Agaricomycotina</taxon>
        <taxon>Agaricomycetes</taxon>
        <taxon>Polyporales</taxon>
        <taxon>Polyporaceae</taxon>
        <taxon>Polyporus</taxon>
    </lineage>
</organism>
<dbReference type="InterPro" id="IPR001202">
    <property type="entry name" value="WW_dom"/>
</dbReference>
<feature type="non-terminal residue" evidence="3">
    <location>
        <position position="247"/>
    </location>
</feature>
<feature type="compositionally biased region" description="Polar residues" evidence="1">
    <location>
        <begin position="92"/>
        <end position="109"/>
    </location>
</feature>
<proteinExistence type="predicted"/>
<keyword evidence="4" id="KW-1185">Reference proteome</keyword>